<feature type="transmembrane region" description="Helical" evidence="7">
    <location>
        <begin position="192"/>
        <end position="212"/>
    </location>
</feature>
<sequence length="484" mass="54022">MASPVLFALLRHAATPLPFTLLNEQLTRLSTLVGLPVDQLRCVTCLLAVYPFAVLVQKLPSATAKHWLHICGGVSIAQFVYGSGWLHSLLSSLLTYALVRVLPPTRAAAVVFLANMLYVAALHVHRMRVNYMGWSMDATASQMLLLIKLTSFAFNYHDGVVPSATAVAKGDSDQTKRVKQIRAQFAMPHLPSLLEFLGFVYCFTTFLAGPAFEYREYSDAIHRTRFVDRKGVRRHVSPARAAASKLLLGLSLMGLLVPFGALADVKAILRDNEHQSLVRKWVRLLVALFLTRAKYYVAWKLAEGATVLTGAGFEGFDEHNNPRGWDAVSNVDIRGFELGANVREVTRAWNKGTQNWLERYVYTRTGNSLLATYLVSALWHGFYPGYYLFFLTLPLATSVNRLARRHVRPYVVKSALKPLYDLVGMICTALVVNYLAVSFVVLSWDEAVKGFRALRFAGHVGLVVSYLLLTFVPVEKAARRQKTL</sequence>
<feature type="transmembrane region" description="Helical" evidence="7">
    <location>
        <begin position="377"/>
        <end position="399"/>
    </location>
</feature>
<feature type="transmembrane region" description="Helical" evidence="7">
    <location>
        <begin position="246"/>
        <end position="269"/>
    </location>
</feature>
<evidence type="ECO:0008006" key="10">
    <source>
        <dbReference type="Google" id="ProtNLM"/>
    </source>
</evidence>
<feature type="transmembrane region" description="Helical" evidence="7">
    <location>
        <begin position="106"/>
        <end position="124"/>
    </location>
</feature>
<evidence type="ECO:0000256" key="1">
    <source>
        <dbReference type="ARBA" id="ARBA00004141"/>
    </source>
</evidence>
<feature type="transmembrane region" description="Helical" evidence="7">
    <location>
        <begin position="37"/>
        <end position="55"/>
    </location>
</feature>
<dbReference type="GO" id="GO:0016746">
    <property type="term" value="F:acyltransferase activity"/>
    <property type="evidence" value="ECO:0007669"/>
    <property type="project" value="UniProtKB-KW"/>
</dbReference>
<evidence type="ECO:0000313" key="8">
    <source>
        <dbReference type="EMBL" id="CAI5737402.1"/>
    </source>
</evidence>
<dbReference type="GO" id="GO:0016020">
    <property type="term" value="C:membrane"/>
    <property type="evidence" value="ECO:0007669"/>
    <property type="project" value="UniProtKB-SubCell"/>
</dbReference>
<reference evidence="8" key="1">
    <citation type="submission" date="2022-12" db="EMBL/GenBank/DDBJ databases">
        <authorList>
            <person name="Webb A."/>
        </authorList>
    </citation>
    <scope>NUCLEOTIDE SEQUENCE</scope>
    <source>
        <strain evidence="8">Hp1</strain>
    </source>
</reference>
<protein>
    <recommendedName>
        <fullName evidence="10">Lysophospholipid acyltransferase</fullName>
    </recommendedName>
</protein>
<evidence type="ECO:0000256" key="5">
    <source>
        <dbReference type="ARBA" id="ARBA00023136"/>
    </source>
</evidence>
<organism evidence="8 9">
    <name type="scientific">Hyaloperonospora brassicae</name>
    <name type="common">Brassica downy mildew</name>
    <name type="synonym">Peronospora brassicae</name>
    <dbReference type="NCBI Taxonomy" id="162125"/>
    <lineage>
        <taxon>Eukaryota</taxon>
        <taxon>Sar</taxon>
        <taxon>Stramenopiles</taxon>
        <taxon>Oomycota</taxon>
        <taxon>Peronosporomycetes</taxon>
        <taxon>Peronosporales</taxon>
        <taxon>Peronosporaceae</taxon>
        <taxon>Hyaloperonospora</taxon>
    </lineage>
</organism>
<dbReference type="Proteomes" id="UP001162031">
    <property type="component" value="Unassembled WGS sequence"/>
</dbReference>
<keyword evidence="6" id="KW-0012">Acyltransferase</keyword>
<evidence type="ECO:0000313" key="9">
    <source>
        <dbReference type="Proteomes" id="UP001162031"/>
    </source>
</evidence>
<dbReference type="PANTHER" id="PTHR13906:SF4">
    <property type="entry name" value="LYSOPHOSPHOLIPID ACYLTRANSFERASE 6"/>
    <property type="match status" value="1"/>
</dbReference>
<keyword evidence="2" id="KW-0808">Transferase</keyword>
<proteinExistence type="predicted"/>
<comment type="caution">
    <text evidence="8">The sequence shown here is derived from an EMBL/GenBank/DDBJ whole genome shotgun (WGS) entry which is preliminary data.</text>
</comment>
<feature type="transmembrane region" description="Helical" evidence="7">
    <location>
        <begin position="67"/>
        <end position="86"/>
    </location>
</feature>
<keyword evidence="3 7" id="KW-0812">Transmembrane</keyword>
<dbReference type="AlphaFoldDB" id="A0AAV0UKC7"/>
<evidence type="ECO:0000256" key="4">
    <source>
        <dbReference type="ARBA" id="ARBA00022989"/>
    </source>
</evidence>
<evidence type="ECO:0000256" key="7">
    <source>
        <dbReference type="SAM" id="Phobius"/>
    </source>
</evidence>
<gene>
    <name evidence="8" type="ORF">HBR001_LOCUS7146</name>
</gene>
<dbReference type="InterPro" id="IPR004299">
    <property type="entry name" value="MBOAT_fam"/>
</dbReference>
<dbReference type="Pfam" id="PF03062">
    <property type="entry name" value="MBOAT"/>
    <property type="match status" value="1"/>
</dbReference>
<name>A0AAV0UKC7_HYABA</name>
<accession>A0AAV0UKC7</accession>
<dbReference type="InterPro" id="IPR049941">
    <property type="entry name" value="LPLAT_7/PORCN-like"/>
</dbReference>
<keyword evidence="9" id="KW-1185">Reference proteome</keyword>
<keyword evidence="5 7" id="KW-0472">Membrane</keyword>
<evidence type="ECO:0000256" key="2">
    <source>
        <dbReference type="ARBA" id="ARBA00022679"/>
    </source>
</evidence>
<feature type="transmembrane region" description="Helical" evidence="7">
    <location>
        <begin position="419"/>
        <end position="444"/>
    </location>
</feature>
<evidence type="ECO:0000256" key="6">
    <source>
        <dbReference type="ARBA" id="ARBA00023315"/>
    </source>
</evidence>
<feature type="transmembrane region" description="Helical" evidence="7">
    <location>
        <begin position="456"/>
        <end position="474"/>
    </location>
</feature>
<comment type="subcellular location">
    <subcellularLocation>
        <location evidence="1">Membrane</location>
        <topology evidence="1">Multi-pass membrane protein</topology>
    </subcellularLocation>
</comment>
<dbReference type="EMBL" id="CANTFL010001332">
    <property type="protein sequence ID" value="CAI5737402.1"/>
    <property type="molecule type" value="Genomic_DNA"/>
</dbReference>
<dbReference type="PANTHER" id="PTHR13906">
    <property type="entry name" value="PORCUPINE"/>
    <property type="match status" value="1"/>
</dbReference>
<evidence type="ECO:0000256" key="3">
    <source>
        <dbReference type="ARBA" id="ARBA00022692"/>
    </source>
</evidence>
<keyword evidence="4 7" id="KW-1133">Transmembrane helix</keyword>
<dbReference type="GO" id="GO:0030258">
    <property type="term" value="P:lipid modification"/>
    <property type="evidence" value="ECO:0007669"/>
    <property type="project" value="TreeGrafter"/>
</dbReference>